<dbReference type="PRINTS" id="PR00080">
    <property type="entry name" value="SDRFAMILY"/>
</dbReference>
<evidence type="ECO:0000313" key="5">
    <source>
        <dbReference type="Proteomes" id="UP000237752"/>
    </source>
</evidence>
<gene>
    <name evidence="4" type="ORF">CLV47_11734</name>
</gene>
<evidence type="ECO:0000256" key="3">
    <source>
        <dbReference type="RuleBase" id="RU000363"/>
    </source>
</evidence>
<dbReference type="Proteomes" id="UP000237752">
    <property type="component" value="Unassembled WGS sequence"/>
</dbReference>
<dbReference type="GO" id="GO:0016491">
    <property type="term" value="F:oxidoreductase activity"/>
    <property type="evidence" value="ECO:0007669"/>
    <property type="project" value="UniProtKB-KW"/>
</dbReference>
<proteinExistence type="inferred from homology"/>
<dbReference type="RefSeq" id="WP_106350253.1">
    <property type="nucleotide sequence ID" value="NZ_PVUE01000017.1"/>
</dbReference>
<dbReference type="FunFam" id="3.40.50.720:FF:000084">
    <property type="entry name" value="Short-chain dehydrogenase reductase"/>
    <property type="match status" value="1"/>
</dbReference>
<dbReference type="OrthoDB" id="286404at2"/>
<dbReference type="InterPro" id="IPR002347">
    <property type="entry name" value="SDR_fam"/>
</dbReference>
<accession>A0A2T0ZVM8</accession>
<sequence length="247" mass="26200">MKLSGKVALVTGGSRGMGKEMVRAFAAEGADVIIASRKKENCVAVAEEVTKEFGVRALPVGFNVSHWDDCGRLVDTVYSEFARVDILVNNAGLSPLYPSLGEVTEELFDKVIGVNLKGPFRLTALIGERMVNDGGGGSILNISSMEAWRPQPKALPYAAAKRGLDAFTEGFSKAFGPTVRVNGIQCGAFLTDISTAWTEESLTALKDNASLSRAGNPDEIVGAAMYFCSDDSSFSTGATLRLDGGFQ</sequence>
<evidence type="ECO:0000313" key="4">
    <source>
        <dbReference type="EMBL" id="PRZ40399.1"/>
    </source>
</evidence>
<dbReference type="InterPro" id="IPR036291">
    <property type="entry name" value="NAD(P)-bd_dom_sf"/>
</dbReference>
<comment type="similarity">
    <text evidence="1 3">Belongs to the short-chain dehydrogenases/reductases (SDR) family.</text>
</comment>
<dbReference type="Gene3D" id="3.40.50.720">
    <property type="entry name" value="NAD(P)-binding Rossmann-like Domain"/>
    <property type="match status" value="1"/>
</dbReference>
<keyword evidence="5" id="KW-1185">Reference proteome</keyword>
<dbReference type="InterPro" id="IPR020904">
    <property type="entry name" value="Sc_DH/Rdtase_CS"/>
</dbReference>
<dbReference type="AlphaFoldDB" id="A0A2T0ZVM8"/>
<dbReference type="PROSITE" id="PS00061">
    <property type="entry name" value="ADH_SHORT"/>
    <property type="match status" value="1"/>
</dbReference>
<dbReference type="EMBL" id="PVUE01000017">
    <property type="protein sequence ID" value="PRZ40399.1"/>
    <property type="molecule type" value="Genomic_DNA"/>
</dbReference>
<protein>
    <submittedName>
        <fullName evidence="4">NAD(P)-dependent dehydrogenase (Short-subunit alcohol dehydrogenase family)</fullName>
    </submittedName>
</protein>
<reference evidence="4 5" key="1">
    <citation type="submission" date="2018-03" db="EMBL/GenBank/DDBJ databases">
        <title>Genomic Encyclopedia of Archaeal and Bacterial Type Strains, Phase II (KMG-II): from individual species to whole genera.</title>
        <authorList>
            <person name="Goeker M."/>
        </authorList>
    </citation>
    <scope>NUCLEOTIDE SEQUENCE [LARGE SCALE GENOMIC DNA]</scope>
    <source>
        <strain evidence="4 5">DSM 100065</strain>
    </source>
</reference>
<keyword evidence="2" id="KW-0560">Oxidoreductase</keyword>
<name>A0A2T0ZVM8_9ACTN</name>
<dbReference type="PANTHER" id="PTHR43639:SF1">
    <property type="entry name" value="SHORT-CHAIN DEHYDROGENASE_REDUCTASE FAMILY PROTEIN"/>
    <property type="match status" value="1"/>
</dbReference>
<dbReference type="CDD" id="cd05233">
    <property type="entry name" value="SDR_c"/>
    <property type="match status" value="1"/>
</dbReference>
<dbReference type="PRINTS" id="PR00081">
    <property type="entry name" value="GDHRDH"/>
</dbReference>
<dbReference type="SUPFAM" id="SSF51735">
    <property type="entry name" value="NAD(P)-binding Rossmann-fold domains"/>
    <property type="match status" value="1"/>
</dbReference>
<organism evidence="4 5">
    <name type="scientific">Antricoccus suffuscus</name>
    <dbReference type="NCBI Taxonomy" id="1629062"/>
    <lineage>
        <taxon>Bacteria</taxon>
        <taxon>Bacillati</taxon>
        <taxon>Actinomycetota</taxon>
        <taxon>Actinomycetes</taxon>
        <taxon>Geodermatophilales</taxon>
        <taxon>Antricoccaceae</taxon>
        <taxon>Antricoccus</taxon>
    </lineage>
</organism>
<evidence type="ECO:0000256" key="2">
    <source>
        <dbReference type="ARBA" id="ARBA00023002"/>
    </source>
</evidence>
<dbReference type="PANTHER" id="PTHR43639">
    <property type="entry name" value="OXIDOREDUCTASE, SHORT-CHAIN DEHYDROGENASE/REDUCTASE FAMILY (AFU_ORTHOLOGUE AFUA_5G02870)"/>
    <property type="match status" value="1"/>
</dbReference>
<dbReference type="Pfam" id="PF00106">
    <property type="entry name" value="adh_short"/>
    <property type="match status" value="1"/>
</dbReference>
<comment type="caution">
    <text evidence="4">The sequence shown here is derived from an EMBL/GenBank/DDBJ whole genome shotgun (WGS) entry which is preliminary data.</text>
</comment>
<evidence type="ECO:0000256" key="1">
    <source>
        <dbReference type="ARBA" id="ARBA00006484"/>
    </source>
</evidence>